<name>A0AAV7HD48_DENCH</name>
<organism evidence="1 2">
    <name type="scientific">Dendrobium chrysotoxum</name>
    <name type="common">Orchid</name>
    <dbReference type="NCBI Taxonomy" id="161865"/>
    <lineage>
        <taxon>Eukaryota</taxon>
        <taxon>Viridiplantae</taxon>
        <taxon>Streptophyta</taxon>
        <taxon>Embryophyta</taxon>
        <taxon>Tracheophyta</taxon>
        <taxon>Spermatophyta</taxon>
        <taxon>Magnoliopsida</taxon>
        <taxon>Liliopsida</taxon>
        <taxon>Asparagales</taxon>
        <taxon>Orchidaceae</taxon>
        <taxon>Epidendroideae</taxon>
        <taxon>Malaxideae</taxon>
        <taxon>Dendrobiinae</taxon>
        <taxon>Dendrobium</taxon>
    </lineage>
</organism>
<gene>
    <name evidence="1" type="ORF">IEQ34_005483</name>
</gene>
<dbReference type="AlphaFoldDB" id="A0AAV7HD48"/>
<proteinExistence type="predicted"/>
<keyword evidence="2" id="KW-1185">Reference proteome</keyword>
<comment type="caution">
    <text evidence="1">The sequence shown here is derived from an EMBL/GenBank/DDBJ whole genome shotgun (WGS) entry which is preliminary data.</text>
</comment>
<evidence type="ECO:0000313" key="1">
    <source>
        <dbReference type="EMBL" id="KAH0465380.1"/>
    </source>
</evidence>
<dbReference type="EMBL" id="JAGFBR010000006">
    <property type="protein sequence ID" value="KAH0465380.1"/>
    <property type="molecule type" value="Genomic_DNA"/>
</dbReference>
<protein>
    <submittedName>
        <fullName evidence="1">Uncharacterized protein</fullName>
    </submittedName>
</protein>
<accession>A0AAV7HD48</accession>
<reference evidence="1 2" key="1">
    <citation type="journal article" date="2021" name="Hortic Res">
        <title>Chromosome-scale assembly of the Dendrobium chrysotoxum genome enhances the understanding of orchid evolution.</title>
        <authorList>
            <person name="Zhang Y."/>
            <person name="Zhang G.Q."/>
            <person name="Zhang D."/>
            <person name="Liu X.D."/>
            <person name="Xu X.Y."/>
            <person name="Sun W.H."/>
            <person name="Yu X."/>
            <person name="Zhu X."/>
            <person name="Wang Z.W."/>
            <person name="Zhao X."/>
            <person name="Zhong W.Y."/>
            <person name="Chen H."/>
            <person name="Yin W.L."/>
            <person name="Huang T."/>
            <person name="Niu S.C."/>
            <person name="Liu Z.J."/>
        </authorList>
    </citation>
    <scope>NUCLEOTIDE SEQUENCE [LARGE SCALE GENOMIC DNA]</scope>
    <source>
        <strain evidence="1">Lindl</strain>
    </source>
</reference>
<sequence>MERMERMERPAPLTPELNEVFLRRLKETRQSLGYGDSKVEVRFEGLNVEAEAQVGLRTPPTLLNVTLNTMQVGSAFSIYDYI</sequence>
<dbReference type="Proteomes" id="UP000775213">
    <property type="component" value="Unassembled WGS sequence"/>
</dbReference>
<evidence type="ECO:0000313" key="2">
    <source>
        <dbReference type="Proteomes" id="UP000775213"/>
    </source>
</evidence>